<evidence type="ECO:0000256" key="1">
    <source>
        <dbReference type="SAM" id="MobiDB-lite"/>
    </source>
</evidence>
<dbReference type="OrthoDB" id="5028020at2759"/>
<evidence type="ECO:0000313" key="3">
    <source>
        <dbReference type="Proteomes" id="UP000738349"/>
    </source>
</evidence>
<feature type="region of interest" description="Disordered" evidence="1">
    <location>
        <begin position="26"/>
        <end position="86"/>
    </location>
</feature>
<comment type="caution">
    <text evidence="2">The sequence shown here is derived from an EMBL/GenBank/DDBJ whole genome shotgun (WGS) entry which is preliminary data.</text>
</comment>
<protein>
    <submittedName>
        <fullName evidence="2">Uncharacterized protein</fullName>
    </submittedName>
</protein>
<gene>
    <name evidence="2" type="ORF">EDB81DRAFT_947932</name>
</gene>
<organism evidence="2 3">
    <name type="scientific">Dactylonectria macrodidyma</name>
    <dbReference type="NCBI Taxonomy" id="307937"/>
    <lineage>
        <taxon>Eukaryota</taxon>
        <taxon>Fungi</taxon>
        <taxon>Dikarya</taxon>
        <taxon>Ascomycota</taxon>
        <taxon>Pezizomycotina</taxon>
        <taxon>Sordariomycetes</taxon>
        <taxon>Hypocreomycetidae</taxon>
        <taxon>Hypocreales</taxon>
        <taxon>Nectriaceae</taxon>
        <taxon>Dactylonectria</taxon>
    </lineage>
</organism>
<evidence type="ECO:0000313" key="2">
    <source>
        <dbReference type="EMBL" id="KAH7143909.1"/>
    </source>
</evidence>
<dbReference type="EMBL" id="JAGMUV010000009">
    <property type="protein sequence ID" value="KAH7143909.1"/>
    <property type="molecule type" value="Genomic_DNA"/>
</dbReference>
<name>A0A9P9J4Q7_9HYPO</name>
<dbReference type="AlphaFoldDB" id="A0A9P9J4Q7"/>
<dbReference type="Proteomes" id="UP000738349">
    <property type="component" value="Unassembled WGS sequence"/>
</dbReference>
<reference evidence="2" key="1">
    <citation type="journal article" date="2021" name="Nat. Commun.">
        <title>Genetic determinants of endophytism in the Arabidopsis root mycobiome.</title>
        <authorList>
            <person name="Mesny F."/>
            <person name="Miyauchi S."/>
            <person name="Thiergart T."/>
            <person name="Pickel B."/>
            <person name="Atanasova L."/>
            <person name="Karlsson M."/>
            <person name="Huettel B."/>
            <person name="Barry K.W."/>
            <person name="Haridas S."/>
            <person name="Chen C."/>
            <person name="Bauer D."/>
            <person name="Andreopoulos W."/>
            <person name="Pangilinan J."/>
            <person name="LaButti K."/>
            <person name="Riley R."/>
            <person name="Lipzen A."/>
            <person name="Clum A."/>
            <person name="Drula E."/>
            <person name="Henrissat B."/>
            <person name="Kohler A."/>
            <person name="Grigoriev I.V."/>
            <person name="Martin F.M."/>
            <person name="Hacquard S."/>
        </authorList>
    </citation>
    <scope>NUCLEOTIDE SEQUENCE</scope>
    <source>
        <strain evidence="2">MPI-CAGE-AT-0147</strain>
    </source>
</reference>
<proteinExistence type="predicted"/>
<accession>A0A9P9J4Q7</accession>
<sequence length="493" mass="55537">MGDDTIAPAGAELIKVPCDATATLKLSPLAPRPPEDVGQGSEPQIVNSNHVETGGEEAQDEKAGVNPSKKTKGVQQPGVKKAPRLQKSELVDPKKLKEEWISWLLDNWRARAYVVYENGQLDGTGLWNPTYKQENPIEGLSISDGYDRTWFVPTNDQSTFPLFKKDIAESLKRRQDALVAASSGNGNTVLFNSKFRLHMEQEAEARCQNEWDRNKNDPNLPPSTWADVKSTLSTPVLLRIIAKARLIDGRALLPGYYSVNVLELSTEGKLMQRRATIPFDLDTAGVCLRLDTLFPVHGEHTRQVFEAAWKKLNIALKYGKDEGKEIAQSYLKALEKSQYNLDGEGANWLFKLAARENYTLPVGKGPGRPHTWASLIEKGALDALKEGVRSGKHPVMIRLWKLLLRRMWQKFDELEDHLLPTTSGEPELTEEQYDILDRLLAEQTNEERRMGRRMARVLSWLNKPAYRLEFAECDNGVDSGKEGLNEEPRDVKE</sequence>
<keyword evidence="3" id="KW-1185">Reference proteome</keyword>
<feature type="compositionally biased region" description="Polar residues" evidence="1">
    <location>
        <begin position="41"/>
        <end position="51"/>
    </location>
</feature>